<protein>
    <recommendedName>
        <fullName evidence="6">GST N-terminal domain-containing protein</fullName>
    </recommendedName>
</protein>
<accession>A0A3M7E6V5</accession>
<gene>
    <name evidence="4" type="ORF">D0862_14506</name>
</gene>
<evidence type="ECO:0000259" key="2">
    <source>
        <dbReference type="PROSITE" id="PS50404"/>
    </source>
</evidence>
<dbReference type="SUPFAM" id="SSF47616">
    <property type="entry name" value="GST C-terminal domain-like"/>
    <property type="match status" value="1"/>
</dbReference>
<dbReference type="SFLD" id="SFLDS00019">
    <property type="entry name" value="Glutathione_Transferase_(cytos"/>
    <property type="match status" value="1"/>
</dbReference>
<dbReference type="EMBL" id="QWIQ01000987">
    <property type="protein sequence ID" value="RMY72110.1"/>
    <property type="molecule type" value="Genomic_DNA"/>
</dbReference>
<feature type="domain" description="GST C-terminal" evidence="3">
    <location>
        <begin position="88"/>
        <end position="201"/>
    </location>
</feature>
<proteinExistence type="inferred from homology"/>
<dbReference type="InterPro" id="IPR036282">
    <property type="entry name" value="Glutathione-S-Trfase_C_sf"/>
</dbReference>
<feature type="domain" description="GST N-terminal" evidence="2">
    <location>
        <begin position="1"/>
        <end position="82"/>
    </location>
</feature>
<dbReference type="InterPro" id="IPR010987">
    <property type="entry name" value="Glutathione-S-Trfase_C-like"/>
</dbReference>
<evidence type="ECO:0000259" key="3">
    <source>
        <dbReference type="PROSITE" id="PS50405"/>
    </source>
</evidence>
<dbReference type="PROSITE" id="PS50404">
    <property type="entry name" value="GST_NTER"/>
    <property type="match status" value="1"/>
</dbReference>
<evidence type="ECO:0008006" key="6">
    <source>
        <dbReference type="Google" id="ProtNLM"/>
    </source>
</evidence>
<comment type="similarity">
    <text evidence="1">Belongs to the GST superfamily.</text>
</comment>
<evidence type="ECO:0000313" key="5">
    <source>
        <dbReference type="Proteomes" id="UP000281468"/>
    </source>
</evidence>
<dbReference type="Proteomes" id="UP000281468">
    <property type="component" value="Unassembled WGS sequence"/>
</dbReference>
<evidence type="ECO:0000313" key="4">
    <source>
        <dbReference type="EMBL" id="RMY72110.1"/>
    </source>
</evidence>
<dbReference type="InterPro" id="IPR004045">
    <property type="entry name" value="Glutathione_S-Trfase_N"/>
</dbReference>
<sequence length="201" mass="22594">MAPITLYFLQTSRAIRIAWLLEELKLPYNVEAFNREPSGDTPTKFRDQIPVGRALAIKDGDLTLIESAAITEYLCEQYDHHNVLLPVDKVARAYARMWISAAEGTFLVHALAIMYGSGVAPEAAEKLHVGLSTQVHRDFDWLEDELRCGASKFLLGDTVTVADTMMGFSVAFIRKMGLRTKQKTWPSINTWLDNIEATPTY</sequence>
<dbReference type="PANTHER" id="PTHR44051">
    <property type="entry name" value="GLUTATHIONE S-TRANSFERASE-RELATED"/>
    <property type="match status" value="1"/>
</dbReference>
<dbReference type="InterPro" id="IPR036249">
    <property type="entry name" value="Thioredoxin-like_sf"/>
</dbReference>
<evidence type="ECO:0000256" key="1">
    <source>
        <dbReference type="ARBA" id="ARBA00007409"/>
    </source>
</evidence>
<dbReference type="SFLD" id="SFLDG00358">
    <property type="entry name" value="Main_(cytGST)"/>
    <property type="match status" value="1"/>
</dbReference>
<dbReference type="Gene3D" id="1.20.1050.10">
    <property type="match status" value="1"/>
</dbReference>
<dbReference type="AlphaFoldDB" id="A0A3M7E6V5"/>
<dbReference type="Gene3D" id="3.40.30.10">
    <property type="entry name" value="Glutaredoxin"/>
    <property type="match status" value="1"/>
</dbReference>
<reference evidence="4 5" key="1">
    <citation type="journal article" date="2018" name="BMC Genomics">
        <title>Genomic evidence for intraspecific hybridization in a clonal and extremely halotolerant yeast.</title>
        <authorList>
            <person name="Gostincar C."/>
            <person name="Stajich J.E."/>
            <person name="Zupancic J."/>
            <person name="Zalar P."/>
            <person name="Gunde-Cimerman N."/>
        </authorList>
    </citation>
    <scope>NUCLEOTIDE SEQUENCE [LARGE SCALE GENOMIC DNA]</scope>
    <source>
        <strain evidence="4 5">EXF-171</strain>
    </source>
</reference>
<dbReference type="PROSITE" id="PS50405">
    <property type="entry name" value="GST_CTER"/>
    <property type="match status" value="1"/>
</dbReference>
<dbReference type="CDD" id="cd03046">
    <property type="entry name" value="GST_N_GTT1_like"/>
    <property type="match status" value="1"/>
</dbReference>
<name>A0A3M7E6V5_HORWE</name>
<organism evidence="4 5">
    <name type="scientific">Hortaea werneckii</name>
    <name type="common">Black yeast</name>
    <name type="synonym">Cladosporium werneckii</name>
    <dbReference type="NCBI Taxonomy" id="91943"/>
    <lineage>
        <taxon>Eukaryota</taxon>
        <taxon>Fungi</taxon>
        <taxon>Dikarya</taxon>
        <taxon>Ascomycota</taxon>
        <taxon>Pezizomycotina</taxon>
        <taxon>Dothideomycetes</taxon>
        <taxon>Dothideomycetidae</taxon>
        <taxon>Mycosphaerellales</taxon>
        <taxon>Teratosphaeriaceae</taxon>
        <taxon>Hortaea</taxon>
    </lineage>
</organism>
<dbReference type="Pfam" id="PF13410">
    <property type="entry name" value="GST_C_2"/>
    <property type="match status" value="1"/>
</dbReference>
<dbReference type="Pfam" id="PF02798">
    <property type="entry name" value="GST_N"/>
    <property type="match status" value="1"/>
</dbReference>
<dbReference type="PANTHER" id="PTHR44051:SF9">
    <property type="entry name" value="GLUTATHIONE S-TRANSFERASE 1"/>
    <property type="match status" value="1"/>
</dbReference>
<dbReference type="InterPro" id="IPR040079">
    <property type="entry name" value="Glutathione_S-Trfase"/>
</dbReference>
<dbReference type="SUPFAM" id="SSF52833">
    <property type="entry name" value="Thioredoxin-like"/>
    <property type="match status" value="1"/>
</dbReference>
<comment type="caution">
    <text evidence="4">The sequence shown here is derived from an EMBL/GenBank/DDBJ whole genome shotgun (WGS) entry which is preliminary data.</text>
</comment>